<organism evidence="1 2">
    <name type="scientific">Helicobacter mehlei</name>
    <dbReference type="NCBI Taxonomy" id="2316080"/>
    <lineage>
        <taxon>Bacteria</taxon>
        <taxon>Pseudomonadati</taxon>
        <taxon>Campylobacterota</taxon>
        <taxon>Epsilonproteobacteria</taxon>
        <taxon>Campylobacterales</taxon>
        <taxon>Helicobacteraceae</taxon>
        <taxon>Helicobacter</taxon>
    </lineage>
</organism>
<protein>
    <recommendedName>
        <fullName evidence="3">Periplasmic protein</fullName>
    </recommendedName>
</protein>
<reference evidence="1" key="1">
    <citation type="submission" date="2019-07" db="EMBL/GenBank/DDBJ databases">
        <title>Helicobacter labacensis sp. nov., Helicobacter mehlei sp. nov. and Helicobacter vulpis sp. nov., isolated from gastric mucosa of red fox (Vulpis vulpis).</title>
        <authorList>
            <person name="Kusar D."/>
            <person name="Gruntar I."/>
            <person name="Pate M."/>
            <person name="Zajc U."/>
            <person name="Ocepek M."/>
        </authorList>
    </citation>
    <scope>NUCLEOTIDE SEQUENCE [LARGE SCALE GENOMIC DNA]</scope>
    <source>
        <strain evidence="1">L8b</strain>
    </source>
</reference>
<evidence type="ECO:0000313" key="1">
    <source>
        <dbReference type="EMBL" id="TSA83090.1"/>
    </source>
</evidence>
<reference evidence="1" key="2">
    <citation type="submission" date="2019-07" db="EMBL/GenBank/DDBJ databases">
        <authorList>
            <person name="Papic B."/>
        </authorList>
    </citation>
    <scope>NUCLEOTIDE SEQUENCE [LARGE SCALE GENOMIC DNA]</scope>
    <source>
        <strain evidence="1">L8b</strain>
    </source>
</reference>
<dbReference type="Proteomes" id="UP000319322">
    <property type="component" value="Unassembled WGS sequence"/>
</dbReference>
<accession>A0A553US97</accession>
<proteinExistence type="predicted"/>
<gene>
    <name evidence="1" type="ORF">FNE76_05410</name>
</gene>
<evidence type="ECO:0008006" key="3">
    <source>
        <dbReference type="Google" id="ProtNLM"/>
    </source>
</evidence>
<comment type="caution">
    <text evidence="1">The sequence shown here is derived from an EMBL/GenBank/DDBJ whole genome shotgun (WGS) entry which is preliminary data.</text>
</comment>
<dbReference type="RefSeq" id="WP_120948489.1">
    <property type="nucleotide sequence ID" value="NZ_QXQP01000015.1"/>
</dbReference>
<evidence type="ECO:0000313" key="2">
    <source>
        <dbReference type="Proteomes" id="UP000319322"/>
    </source>
</evidence>
<sequence length="276" mass="31521">MNPLKYLILSISTTSLLFGGALEDKIQNLIGDRFYLTNRNFIDRVFSNPNSFYDQQGNLQVRKVLQTLKANGLLPLKFKQPGTLRVSFEAQSSPLLLLKTIQSVLSLMGYSYVMVLEMEHKQDWSKATFGFSTEYALDPTLLGELFAKKGFDFSDVKRDDLQNWHYAFQVRTPKLANAISIIPTGHFRTLKEISGEYWLDMAYSGKLSIIANPDWQPQISFFDSSLRMRDFIYEKNPTSKISVSIPSEVRFIKISDMQNPIVLKGGIKVLLEASRH</sequence>
<dbReference type="EMBL" id="VKGC01000012">
    <property type="protein sequence ID" value="TSA83090.1"/>
    <property type="molecule type" value="Genomic_DNA"/>
</dbReference>
<keyword evidence="2" id="KW-1185">Reference proteome</keyword>
<dbReference type="OrthoDB" id="5338450at2"/>
<dbReference type="AlphaFoldDB" id="A0A553US97"/>
<name>A0A553US97_9HELI</name>